<gene>
    <name evidence="2" type="ORF">KNW02_00345</name>
</gene>
<keyword evidence="3" id="KW-1185">Reference proteome</keyword>
<dbReference type="RefSeq" id="WP_216031262.1">
    <property type="nucleotide sequence ID" value="NZ_JAHKNG010000001.1"/>
</dbReference>
<sequence>MARSGNLIHVAATAAFIVGGIAFALDPQSEAQLAALNGHGGVMLTLDPRAILPLDEPNLTYLFLNPANPVMWALLVALWILLALDAAGQWLDPSDAGLRQWLHGPSAGQPAWPPLAMALALTAIWPWFLAPAPWIAAAGATAAAGAAFVAALRGSGQRRPTIGFFAGWSLAVAAAANAIPLARAIGLPMTQVAILTMLPTAILGVAAQLRIGREIGFSIAVIWAFCGVAATTMGVDPVIALAAILGIAAMAGVLVSVAT</sequence>
<feature type="transmembrane region" description="Helical" evidence="1">
    <location>
        <begin position="134"/>
        <end position="152"/>
    </location>
</feature>
<dbReference type="Proteomes" id="UP001166191">
    <property type="component" value="Unassembled WGS sequence"/>
</dbReference>
<feature type="transmembrane region" description="Helical" evidence="1">
    <location>
        <begin position="238"/>
        <end position="258"/>
    </location>
</feature>
<reference evidence="2" key="1">
    <citation type="submission" date="2021-06" db="EMBL/GenBank/DDBJ databases">
        <title>Paracoccus bacterium XHP0099 sp. nov., isolated from the surface waters of the Yellow Sea.</title>
        <authorList>
            <person name="Xue H."/>
            <person name="Zhang D."/>
        </authorList>
    </citation>
    <scope>NUCLEOTIDE SEQUENCE</scope>
    <source>
        <strain evidence="2">XHP0099</strain>
    </source>
</reference>
<dbReference type="EMBL" id="JAHKNG010000001">
    <property type="protein sequence ID" value="MBU3028563.1"/>
    <property type="molecule type" value="Genomic_DNA"/>
</dbReference>
<evidence type="ECO:0000313" key="2">
    <source>
        <dbReference type="EMBL" id="MBU3028563.1"/>
    </source>
</evidence>
<keyword evidence="1" id="KW-0812">Transmembrane</keyword>
<organism evidence="2 3">
    <name type="scientific">Paracoccus marinaquae</name>
    <dbReference type="NCBI Taxonomy" id="2841926"/>
    <lineage>
        <taxon>Bacteria</taxon>
        <taxon>Pseudomonadati</taxon>
        <taxon>Pseudomonadota</taxon>
        <taxon>Alphaproteobacteria</taxon>
        <taxon>Rhodobacterales</taxon>
        <taxon>Paracoccaceae</taxon>
        <taxon>Paracoccus</taxon>
    </lineage>
</organism>
<feature type="transmembrane region" description="Helical" evidence="1">
    <location>
        <begin position="70"/>
        <end position="91"/>
    </location>
</feature>
<evidence type="ECO:0000256" key="1">
    <source>
        <dbReference type="SAM" id="Phobius"/>
    </source>
</evidence>
<keyword evidence="1" id="KW-1133">Transmembrane helix</keyword>
<feature type="transmembrane region" description="Helical" evidence="1">
    <location>
        <begin position="214"/>
        <end position="232"/>
    </location>
</feature>
<feature type="transmembrane region" description="Helical" evidence="1">
    <location>
        <begin position="164"/>
        <end position="182"/>
    </location>
</feature>
<name>A0ABS6ADH7_9RHOB</name>
<protein>
    <submittedName>
        <fullName evidence="2">Uncharacterized protein</fullName>
    </submittedName>
</protein>
<feature type="transmembrane region" description="Helical" evidence="1">
    <location>
        <begin position="111"/>
        <end position="128"/>
    </location>
</feature>
<keyword evidence="1" id="KW-0472">Membrane</keyword>
<accession>A0ABS6ADH7</accession>
<proteinExistence type="predicted"/>
<comment type="caution">
    <text evidence="2">The sequence shown here is derived from an EMBL/GenBank/DDBJ whole genome shotgun (WGS) entry which is preliminary data.</text>
</comment>
<evidence type="ECO:0000313" key="3">
    <source>
        <dbReference type="Proteomes" id="UP001166191"/>
    </source>
</evidence>
<feature type="transmembrane region" description="Helical" evidence="1">
    <location>
        <begin position="188"/>
        <end position="207"/>
    </location>
</feature>